<accession>A0ACC6U8D3</accession>
<evidence type="ECO:0000313" key="1">
    <source>
        <dbReference type="EMBL" id="MEX3935801.1"/>
    </source>
</evidence>
<keyword evidence="2" id="KW-1185">Reference proteome</keyword>
<dbReference type="EMBL" id="JBFRCH010000023">
    <property type="protein sequence ID" value="MEX3935801.1"/>
    <property type="molecule type" value="Genomic_DNA"/>
</dbReference>
<reference evidence="1" key="1">
    <citation type="submission" date="2024-07" db="EMBL/GenBank/DDBJ databases">
        <title>A survey of Mimosa microsymbionts across Brazilian biomes reveals a high diversity of Paraburkholderia nodulating endemic species, but also that Cupriavidus is common as a symbiont of widespread species.</title>
        <authorList>
            <person name="Rouws L."/>
            <person name="Barauna A."/>
            <person name="Beukes C."/>
            <person name="Rouws J.R.C."/>
            <person name="De Faria S.M."/>
            <person name="Gross E."/>
            <person name="Bueno Dos Reis Junior F."/>
            <person name="Simon M.F."/>
            <person name="Maluk M."/>
            <person name="Odee D.W."/>
            <person name="Kenicer G."/>
            <person name="Young J.P.W."/>
            <person name="Reis V.M."/>
            <person name="Zilli J."/>
            <person name="James E.K."/>
        </authorList>
    </citation>
    <scope>NUCLEOTIDE SEQUENCE</scope>
    <source>
        <strain evidence="1">EG181B</strain>
    </source>
</reference>
<proteinExistence type="predicted"/>
<protein>
    <submittedName>
        <fullName evidence="1">Uncharacterized protein</fullName>
    </submittedName>
</protein>
<dbReference type="Proteomes" id="UP001558850">
    <property type="component" value="Unassembled WGS sequence"/>
</dbReference>
<gene>
    <name evidence="1" type="ORF">AB4Y32_29075</name>
</gene>
<evidence type="ECO:0000313" key="2">
    <source>
        <dbReference type="Proteomes" id="UP001558850"/>
    </source>
</evidence>
<name>A0ACC6U8D3_9BURK</name>
<organism evidence="1 2">
    <name type="scientific">Paraburkholderia phymatum</name>
    <dbReference type="NCBI Taxonomy" id="148447"/>
    <lineage>
        <taxon>Bacteria</taxon>
        <taxon>Pseudomonadati</taxon>
        <taxon>Pseudomonadota</taxon>
        <taxon>Betaproteobacteria</taxon>
        <taxon>Burkholderiales</taxon>
        <taxon>Burkholderiaceae</taxon>
        <taxon>Paraburkholderia</taxon>
    </lineage>
</organism>
<sequence length="75" mass="8220">MESTQPVDGSFKSQFATRELELLHEADDKCDLPPLGGPIGIKSAPLRSQPSPDLRPERYRVGRRSRSSPASCLAL</sequence>
<comment type="caution">
    <text evidence="1">The sequence shown here is derived from an EMBL/GenBank/DDBJ whole genome shotgun (WGS) entry which is preliminary data.</text>
</comment>